<dbReference type="CDD" id="cd10442">
    <property type="entry name" value="GIY-YIG_PLEs"/>
    <property type="match status" value="1"/>
</dbReference>
<organism evidence="2 3">
    <name type="scientific">Mycetomoellerius zeteki</name>
    <dbReference type="NCBI Taxonomy" id="64791"/>
    <lineage>
        <taxon>Eukaryota</taxon>
        <taxon>Metazoa</taxon>
        <taxon>Ecdysozoa</taxon>
        <taxon>Arthropoda</taxon>
        <taxon>Hexapoda</taxon>
        <taxon>Insecta</taxon>
        <taxon>Pterygota</taxon>
        <taxon>Neoptera</taxon>
        <taxon>Endopterygota</taxon>
        <taxon>Hymenoptera</taxon>
        <taxon>Apocrita</taxon>
        <taxon>Aculeata</taxon>
        <taxon>Formicoidea</taxon>
        <taxon>Formicidae</taxon>
        <taxon>Myrmicinae</taxon>
        <taxon>Mycetomoellerius</taxon>
    </lineage>
</organism>
<dbReference type="Proteomes" id="UP000075809">
    <property type="component" value="Unassembled WGS sequence"/>
</dbReference>
<dbReference type="EMBL" id="KQ982074">
    <property type="protein sequence ID" value="KYQ60532.1"/>
    <property type="molecule type" value="Genomic_DNA"/>
</dbReference>
<protein>
    <recommendedName>
        <fullName evidence="4">GIY-YIG domain-containing protein</fullName>
    </recommendedName>
</protein>
<feature type="chain" id="PRO_5007591972" description="GIY-YIG domain-containing protein" evidence="1">
    <location>
        <begin position="22"/>
        <end position="138"/>
    </location>
</feature>
<proteinExistence type="predicted"/>
<evidence type="ECO:0000313" key="3">
    <source>
        <dbReference type="Proteomes" id="UP000075809"/>
    </source>
</evidence>
<accession>A0A151XJE2</accession>
<gene>
    <name evidence="2" type="ORF">ALC60_00515</name>
</gene>
<feature type="signal peptide" evidence="1">
    <location>
        <begin position="1"/>
        <end position="21"/>
    </location>
</feature>
<keyword evidence="3" id="KW-1185">Reference proteome</keyword>
<reference evidence="2 3" key="1">
    <citation type="submission" date="2015-09" db="EMBL/GenBank/DDBJ databases">
        <title>Trachymyrmex zeteki WGS genome.</title>
        <authorList>
            <person name="Nygaard S."/>
            <person name="Hu H."/>
            <person name="Boomsma J."/>
            <person name="Zhang G."/>
        </authorList>
    </citation>
    <scope>NUCLEOTIDE SEQUENCE [LARGE SCALE GENOMIC DNA]</scope>
    <source>
        <strain evidence="2">Tzet28-1</strain>
        <tissue evidence="2">Whole body</tissue>
    </source>
</reference>
<evidence type="ECO:0000256" key="1">
    <source>
        <dbReference type="SAM" id="SignalP"/>
    </source>
</evidence>
<dbReference type="AlphaFoldDB" id="A0A151XJE2"/>
<keyword evidence="1" id="KW-0732">Signal</keyword>
<evidence type="ECO:0008006" key="4">
    <source>
        <dbReference type="Google" id="ProtNLM"/>
    </source>
</evidence>
<sequence>MSHVFILLLHSINILIKFISIIKDTSTKLAFFNPNKLSSMIKVQKDPLSANLVYKIPCNDYDASYVEQTCRQLKTRISEHKNDINRKKINHTVVTNHRTLHNHDFGWNNVQILDVERNYNKRLISEMINIKRQRTELI</sequence>
<name>A0A151XJE2_9HYME</name>
<evidence type="ECO:0000313" key="2">
    <source>
        <dbReference type="EMBL" id="KYQ60532.1"/>
    </source>
</evidence>